<dbReference type="InterPro" id="IPR041657">
    <property type="entry name" value="HTH_17"/>
</dbReference>
<evidence type="ECO:0000313" key="2">
    <source>
        <dbReference type="EMBL" id="EUJ21374.1"/>
    </source>
</evidence>
<dbReference type="InterPro" id="IPR010093">
    <property type="entry name" value="SinI_DNA-bd"/>
</dbReference>
<dbReference type="Proteomes" id="UP000019246">
    <property type="component" value="Unassembled WGS sequence"/>
</dbReference>
<proteinExistence type="predicted"/>
<keyword evidence="3" id="KW-1185">Reference proteome</keyword>
<dbReference type="NCBIfam" id="TIGR01764">
    <property type="entry name" value="excise"/>
    <property type="match status" value="1"/>
</dbReference>
<dbReference type="AlphaFoldDB" id="W7B2D7"/>
<evidence type="ECO:0000313" key="3">
    <source>
        <dbReference type="Proteomes" id="UP000019246"/>
    </source>
</evidence>
<dbReference type="Pfam" id="PF12728">
    <property type="entry name" value="HTH_17"/>
    <property type="match status" value="1"/>
</dbReference>
<dbReference type="GO" id="GO:0003677">
    <property type="term" value="F:DNA binding"/>
    <property type="evidence" value="ECO:0007669"/>
    <property type="project" value="InterPro"/>
</dbReference>
<organism evidence="2 3">
    <name type="scientific">Listeria aquatica FSL S10-1188</name>
    <dbReference type="NCBI Taxonomy" id="1265818"/>
    <lineage>
        <taxon>Bacteria</taxon>
        <taxon>Bacillati</taxon>
        <taxon>Bacillota</taxon>
        <taxon>Bacilli</taxon>
        <taxon>Bacillales</taxon>
        <taxon>Listeriaceae</taxon>
        <taxon>Listeria</taxon>
    </lineage>
</organism>
<name>W7B2D7_9LIST</name>
<dbReference type="STRING" id="1265818.MAQA_01437"/>
<sequence length="98" mass="11736">MIYLKKLVCFSKLEKRRGARMEINSQEKDRMWLNETFLTSEEAAAFLGISKQALLSLAKRHKIPFCKKGKMTLFHRIDLELRREKQTALRDKYRPYDK</sequence>
<evidence type="ECO:0000259" key="1">
    <source>
        <dbReference type="Pfam" id="PF12728"/>
    </source>
</evidence>
<dbReference type="PATRIC" id="fig|1265818.5.peg.292"/>
<protein>
    <recommendedName>
        <fullName evidence="1">Helix-turn-helix domain-containing protein</fullName>
    </recommendedName>
</protein>
<dbReference type="EMBL" id="AOCG01000002">
    <property type="protein sequence ID" value="EUJ21374.1"/>
    <property type="molecule type" value="Genomic_DNA"/>
</dbReference>
<comment type="caution">
    <text evidence="2">The sequence shown here is derived from an EMBL/GenBank/DDBJ whole genome shotgun (WGS) entry which is preliminary data.</text>
</comment>
<feature type="domain" description="Helix-turn-helix" evidence="1">
    <location>
        <begin position="37"/>
        <end position="85"/>
    </location>
</feature>
<gene>
    <name evidence="2" type="ORF">MAQA_01437</name>
</gene>
<reference evidence="2 3" key="1">
    <citation type="journal article" date="2014" name="Int. J. Syst. Evol. Microbiol.">
        <title>Listeria floridensis sp. nov., Listeria aquatica sp. nov., Listeria cornellensis sp. nov., Listeria riparia sp. nov. and Listeria grandensis sp. nov., from agricultural and natural environments.</title>
        <authorList>
            <person name="den Bakker H.C."/>
            <person name="Warchocki S."/>
            <person name="Wright E.M."/>
            <person name="Allred A.F."/>
            <person name="Ahlstrom C."/>
            <person name="Manuel C.S."/>
            <person name="Stasiewicz M.J."/>
            <person name="Burrell A."/>
            <person name="Roof S."/>
            <person name="Strawn L."/>
            <person name="Fortes E.D."/>
            <person name="Nightingale K.K."/>
            <person name="Kephart D."/>
            <person name="Wiedmann M."/>
        </authorList>
    </citation>
    <scope>NUCLEOTIDE SEQUENCE [LARGE SCALE GENOMIC DNA]</scope>
    <source>
        <strain evidence="2 3">FSL S10-1188</strain>
    </source>
</reference>
<accession>W7B2D7</accession>